<dbReference type="Proteomes" id="UP000284202">
    <property type="component" value="Unassembled WGS sequence"/>
</dbReference>
<evidence type="ECO:0000256" key="1">
    <source>
        <dbReference type="SAM" id="SignalP"/>
    </source>
</evidence>
<gene>
    <name evidence="2" type="ORF">D3P04_18445</name>
</gene>
<accession>A0A418SNX3</accession>
<feature type="chain" id="PRO_5019430042" evidence="1">
    <location>
        <begin position="22"/>
        <end position="99"/>
    </location>
</feature>
<feature type="signal peptide" evidence="1">
    <location>
        <begin position="1"/>
        <end position="21"/>
    </location>
</feature>
<comment type="caution">
    <text evidence="2">The sequence shown here is derived from an EMBL/GenBank/DDBJ whole genome shotgun (WGS) entry which is preliminary data.</text>
</comment>
<dbReference type="AlphaFoldDB" id="A0A418SNX3"/>
<protein>
    <submittedName>
        <fullName evidence="2">Uncharacterized protein</fullName>
    </submittedName>
</protein>
<reference evidence="3" key="1">
    <citation type="submission" date="2018-09" db="EMBL/GenBank/DDBJ databases">
        <title>Acidovorax cavernicola nov. sp. isolated from Gruta de las Maravillas (Aracena, Spain).</title>
        <authorList>
            <person name="Jurado V."/>
            <person name="Gutierrez-Patricio S."/>
            <person name="Gonzalez-Pimentel J.L."/>
            <person name="Miller A.Z."/>
            <person name="Laiz L."/>
            <person name="Saiz-Jimenez C."/>
        </authorList>
    </citation>
    <scope>NUCLEOTIDE SEQUENCE [LARGE SCALE GENOMIC DNA]</scope>
    <source>
        <strain evidence="3">1011MAR3C25</strain>
    </source>
</reference>
<evidence type="ECO:0000313" key="3">
    <source>
        <dbReference type="Proteomes" id="UP000284202"/>
    </source>
</evidence>
<evidence type="ECO:0000313" key="2">
    <source>
        <dbReference type="EMBL" id="RJE82664.1"/>
    </source>
</evidence>
<name>A0A418SNX3_9RHOB</name>
<keyword evidence="1" id="KW-0732">Signal</keyword>
<organism evidence="2 3">
    <name type="scientific">Paracoccus onubensis</name>
    <dbReference type="NCBI Taxonomy" id="1675788"/>
    <lineage>
        <taxon>Bacteria</taxon>
        <taxon>Pseudomonadati</taxon>
        <taxon>Pseudomonadota</taxon>
        <taxon>Alphaproteobacteria</taxon>
        <taxon>Rhodobacterales</taxon>
        <taxon>Paracoccaceae</taxon>
        <taxon>Paracoccus</taxon>
    </lineage>
</organism>
<dbReference type="RefSeq" id="WP_119751348.1">
    <property type="nucleotide sequence ID" value="NZ_QZCG01000014.1"/>
</dbReference>
<dbReference type="EMBL" id="QZCG01000014">
    <property type="protein sequence ID" value="RJE82664.1"/>
    <property type="molecule type" value="Genomic_DNA"/>
</dbReference>
<dbReference type="OrthoDB" id="7776561at2"/>
<proteinExistence type="predicted"/>
<sequence length="99" mass="10578">MTRSLVLAGFLAFGLPAFSYASSDDAWAEFRADVQAACEALSPKEGTVLVEVNPFGSESYGAAIVYHRTDAGLDRYVCIYDKQSKEAELTAAFPAADSS</sequence>
<keyword evidence="3" id="KW-1185">Reference proteome</keyword>